<dbReference type="AlphaFoldDB" id="M4DRN2"/>
<accession>M4DRN2</accession>
<reference evidence="1" key="3">
    <citation type="submission" date="2023-03" db="UniProtKB">
        <authorList>
            <consortium name="EnsemblPlants"/>
        </authorList>
    </citation>
    <scope>IDENTIFICATION</scope>
    <source>
        <strain evidence="1">cv. Chiifu-401-42</strain>
    </source>
</reference>
<evidence type="ECO:0000313" key="2">
    <source>
        <dbReference type="Proteomes" id="UP000011750"/>
    </source>
</evidence>
<dbReference type="Proteomes" id="UP000011750">
    <property type="component" value="Chromosome A03"/>
</dbReference>
<name>M4DRN2_BRACM</name>
<organism evidence="1 2">
    <name type="scientific">Brassica campestris</name>
    <name type="common">Field mustard</name>
    <dbReference type="NCBI Taxonomy" id="3711"/>
    <lineage>
        <taxon>Eukaryota</taxon>
        <taxon>Viridiplantae</taxon>
        <taxon>Streptophyta</taxon>
        <taxon>Embryophyta</taxon>
        <taxon>Tracheophyta</taxon>
        <taxon>Spermatophyta</taxon>
        <taxon>Magnoliopsida</taxon>
        <taxon>eudicotyledons</taxon>
        <taxon>Gunneridae</taxon>
        <taxon>Pentapetalae</taxon>
        <taxon>rosids</taxon>
        <taxon>malvids</taxon>
        <taxon>Brassicales</taxon>
        <taxon>Brassicaceae</taxon>
        <taxon>Brassiceae</taxon>
        <taxon>Brassica</taxon>
    </lineage>
</organism>
<reference evidence="1 2" key="2">
    <citation type="journal article" date="2018" name="Hortic Res">
        <title>Improved Brassica rapa reference genome by single-molecule sequencing and chromosome conformation capture technologies.</title>
        <authorList>
            <person name="Zhang L."/>
            <person name="Cai X."/>
            <person name="Wu J."/>
            <person name="Liu M."/>
            <person name="Grob S."/>
            <person name="Cheng F."/>
            <person name="Liang J."/>
            <person name="Cai C."/>
            <person name="Liu Z."/>
            <person name="Liu B."/>
            <person name="Wang F."/>
            <person name="Li S."/>
            <person name="Liu F."/>
            <person name="Li X."/>
            <person name="Cheng L."/>
            <person name="Yang W."/>
            <person name="Li M.H."/>
            <person name="Grossniklaus U."/>
            <person name="Zheng H."/>
            <person name="Wang X."/>
        </authorList>
    </citation>
    <scope>NUCLEOTIDE SEQUENCE [LARGE SCALE GENOMIC DNA]</scope>
    <source>
        <strain evidence="1 2">cv. Chiifu-401-42</strain>
    </source>
</reference>
<keyword evidence="2" id="KW-1185">Reference proteome</keyword>
<reference evidence="1 2" key="1">
    <citation type="journal article" date="2011" name="Nat. Genet.">
        <title>The genome of the mesopolyploid crop species Brassica rapa.</title>
        <authorList>
            <consortium name="Brassica rapa Genome Sequencing Project Consortium"/>
            <person name="Wang X."/>
            <person name="Wang H."/>
            <person name="Wang J."/>
            <person name="Sun R."/>
            <person name="Wu J."/>
            <person name="Liu S."/>
            <person name="Bai Y."/>
            <person name="Mun J.H."/>
            <person name="Bancroft I."/>
            <person name="Cheng F."/>
            <person name="Huang S."/>
            <person name="Li X."/>
            <person name="Hua W."/>
            <person name="Wang J."/>
            <person name="Wang X."/>
            <person name="Freeling M."/>
            <person name="Pires J.C."/>
            <person name="Paterson A.H."/>
            <person name="Chalhoub B."/>
            <person name="Wang B."/>
            <person name="Hayward A."/>
            <person name="Sharpe A.G."/>
            <person name="Park B.S."/>
            <person name="Weisshaar B."/>
            <person name="Liu B."/>
            <person name="Li B."/>
            <person name="Liu B."/>
            <person name="Tong C."/>
            <person name="Song C."/>
            <person name="Duran C."/>
            <person name="Peng C."/>
            <person name="Geng C."/>
            <person name="Koh C."/>
            <person name="Lin C."/>
            <person name="Edwards D."/>
            <person name="Mu D."/>
            <person name="Shen D."/>
            <person name="Soumpourou E."/>
            <person name="Li F."/>
            <person name="Fraser F."/>
            <person name="Conant G."/>
            <person name="Lassalle G."/>
            <person name="King G.J."/>
            <person name="Bonnema G."/>
            <person name="Tang H."/>
            <person name="Wang H."/>
            <person name="Belcram H."/>
            <person name="Zhou H."/>
            <person name="Hirakawa H."/>
            <person name="Abe H."/>
            <person name="Guo H."/>
            <person name="Wang H."/>
            <person name="Jin H."/>
            <person name="Parkin I.A."/>
            <person name="Batley J."/>
            <person name="Kim J.S."/>
            <person name="Just J."/>
            <person name="Li J."/>
            <person name="Xu J."/>
            <person name="Deng J."/>
            <person name="Kim J.A."/>
            <person name="Li J."/>
            <person name="Yu J."/>
            <person name="Meng J."/>
            <person name="Wang J."/>
            <person name="Min J."/>
            <person name="Poulain J."/>
            <person name="Wang J."/>
            <person name="Hatakeyama K."/>
            <person name="Wu K."/>
            <person name="Wang L."/>
            <person name="Fang L."/>
            <person name="Trick M."/>
            <person name="Links M.G."/>
            <person name="Zhao M."/>
            <person name="Jin M."/>
            <person name="Ramchiary N."/>
            <person name="Drou N."/>
            <person name="Berkman P.J."/>
            <person name="Cai Q."/>
            <person name="Huang Q."/>
            <person name="Li R."/>
            <person name="Tabata S."/>
            <person name="Cheng S."/>
            <person name="Zhang S."/>
            <person name="Zhang S."/>
            <person name="Huang S."/>
            <person name="Sato S."/>
            <person name="Sun S."/>
            <person name="Kwon S.J."/>
            <person name="Choi S.R."/>
            <person name="Lee T.H."/>
            <person name="Fan W."/>
            <person name="Zhao X."/>
            <person name="Tan X."/>
            <person name="Xu X."/>
            <person name="Wang Y."/>
            <person name="Qiu Y."/>
            <person name="Yin Y."/>
            <person name="Li Y."/>
            <person name="Du Y."/>
            <person name="Liao Y."/>
            <person name="Lim Y."/>
            <person name="Narusaka Y."/>
            <person name="Wang Y."/>
            <person name="Wang Z."/>
            <person name="Li Z."/>
            <person name="Wang Z."/>
            <person name="Xiong Z."/>
            <person name="Zhang Z."/>
        </authorList>
    </citation>
    <scope>NUCLEOTIDE SEQUENCE [LARGE SCALE GENOMIC DNA]</scope>
    <source>
        <strain evidence="1 2">cv. Chiifu-401-42</strain>
    </source>
</reference>
<dbReference type="HOGENOM" id="CLU_3090063_0_0_1"/>
<sequence>MRFWEAMNVKRGRKLMGVDMILLDAESITLSQEDFKSLSKRAPVFHKLAERK</sequence>
<evidence type="ECO:0000313" key="1">
    <source>
        <dbReference type="EnsemblPlants" id="Bra019175.1-P"/>
    </source>
</evidence>
<dbReference type="InParanoid" id="M4DRN2"/>
<protein>
    <submittedName>
        <fullName evidence="1">Uncharacterized protein</fullName>
    </submittedName>
</protein>
<dbReference type="EnsemblPlants" id="Bra019175.1">
    <property type="protein sequence ID" value="Bra019175.1-P"/>
    <property type="gene ID" value="Bra019175"/>
</dbReference>
<dbReference type="Gramene" id="Bra019175.1">
    <property type="protein sequence ID" value="Bra019175.1-P"/>
    <property type="gene ID" value="Bra019175"/>
</dbReference>
<proteinExistence type="predicted"/>